<organism evidence="3 4">
    <name type="scientific">Bradyrhizobium erythrophlei</name>
    <dbReference type="NCBI Taxonomy" id="1437360"/>
    <lineage>
        <taxon>Bacteria</taxon>
        <taxon>Pseudomonadati</taxon>
        <taxon>Pseudomonadota</taxon>
        <taxon>Alphaproteobacteria</taxon>
        <taxon>Hyphomicrobiales</taxon>
        <taxon>Nitrobacteraceae</taxon>
        <taxon>Bradyrhizobium</taxon>
    </lineage>
</organism>
<accession>A0A1M5YBU3</accession>
<dbReference type="InterPro" id="IPR000994">
    <property type="entry name" value="Pept_M24"/>
</dbReference>
<evidence type="ECO:0000259" key="2">
    <source>
        <dbReference type="Pfam" id="PF01321"/>
    </source>
</evidence>
<dbReference type="SUPFAM" id="SSF53092">
    <property type="entry name" value="Creatinase/prolidase N-terminal domain"/>
    <property type="match status" value="1"/>
</dbReference>
<dbReference type="SUPFAM" id="SSF55920">
    <property type="entry name" value="Creatinase/aminopeptidase"/>
    <property type="match status" value="1"/>
</dbReference>
<dbReference type="CDD" id="cd01066">
    <property type="entry name" value="APP_MetAP"/>
    <property type="match status" value="1"/>
</dbReference>
<feature type="domain" description="Creatinase N-terminal" evidence="2">
    <location>
        <begin position="13"/>
        <end position="177"/>
    </location>
</feature>
<evidence type="ECO:0000313" key="3">
    <source>
        <dbReference type="EMBL" id="SHI09551.1"/>
    </source>
</evidence>
<dbReference type="AlphaFoldDB" id="A0A1M5YBU3"/>
<dbReference type="Proteomes" id="UP000189796">
    <property type="component" value="Chromosome I"/>
</dbReference>
<gene>
    <name evidence="3" type="ORF">SAMN05443248_8140</name>
</gene>
<feature type="domain" description="Peptidase M24" evidence="1">
    <location>
        <begin position="185"/>
        <end position="385"/>
    </location>
</feature>
<dbReference type="InterPro" id="IPR029149">
    <property type="entry name" value="Creatin/AminoP/Spt16_N"/>
</dbReference>
<proteinExistence type="predicted"/>
<dbReference type="InterPro" id="IPR036005">
    <property type="entry name" value="Creatinase/aminopeptidase-like"/>
</dbReference>
<dbReference type="InterPro" id="IPR000587">
    <property type="entry name" value="Creatinase_N"/>
</dbReference>
<reference evidence="3 4" key="1">
    <citation type="submission" date="2016-11" db="EMBL/GenBank/DDBJ databases">
        <authorList>
            <person name="Jaros S."/>
            <person name="Januszkiewicz K."/>
            <person name="Wedrychowicz H."/>
        </authorList>
    </citation>
    <scope>NUCLEOTIDE SEQUENCE [LARGE SCALE GENOMIC DNA]</scope>
    <source>
        <strain evidence="3 4">GAS138</strain>
    </source>
</reference>
<dbReference type="InterPro" id="IPR050659">
    <property type="entry name" value="Peptidase_M24B"/>
</dbReference>
<dbReference type="Gene3D" id="3.90.230.10">
    <property type="entry name" value="Creatinase/methionine aminopeptidase superfamily"/>
    <property type="match status" value="1"/>
</dbReference>
<keyword evidence="3" id="KW-0378">Hydrolase</keyword>
<keyword evidence="3" id="KW-0031">Aminopeptidase</keyword>
<dbReference type="Pfam" id="PF00557">
    <property type="entry name" value="Peptidase_M24"/>
    <property type="match status" value="1"/>
</dbReference>
<evidence type="ECO:0000313" key="4">
    <source>
        <dbReference type="Proteomes" id="UP000189796"/>
    </source>
</evidence>
<dbReference type="PANTHER" id="PTHR46112">
    <property type="entry name" value="AMINOPEPTIDASE"/>
    <property type="match status" value="1"/>
</dbReference>
<dbReference type="RefSeq" id="WP_245332423.1">
    <property type="nucleotide sequence ID" value="NZ_LT670817.1"/>
</dbReference>
<dbReference type="Pfam" id="PF01321">
    <property type="entry name" value="Creatinase_N"/>
    <property type="match status" value="1"/>
</dbReference>
<protein>
    <submittedName>
        <fullName evidence="3">Xaa-Pro aminopeptidase</fullName>
    </submittedName>
</protein>
<dbReference type="EMBL" id="LT670817">
    <property type="protein sequence ID" value="SHI09551.1"/>
    <property type="molecule type" value="Genomic_DNA"/>
</dbReference>
<dbReference type="GO" id="GO:0004177">
    <property type="term" value="F:aminopeptidase activity"/>
    <property type="evidence" value="ECO:0007669"/>
    <property type="project" value="UniProtKB-KW"/>
</dbReference>
<keyword evidence="3" id="KW-0645">Protease</keyword>
<dbReference type="Gene3D" id="3.40.350.10">
    <property type="entry name" value="Creatinase/prolidase N-terminal domain"/>
    <property type="match status" value="1"/>
</dbReference>
<sequence>MKDATTMLMNATRLFAGMRKERLDAIVATMPENVTYSSGFWAMSQWIRRGPQAYVLTPAEGKGEPVVIASTGLIDLAADPDVWVKDISRFGKFVIDRTAGIGLDSHDSRIEELMAQGDDGDAVGALVKAVKARGLQNARIGVDEIGILPQYWDKLAEALPGATLVRAADIFRYARAIKTPEEIARLRRSAEIADLSIQAALAVAREGATELDLARAFHGKTISEGGLPVLACIGVGSRSAMTNVQPSERKLARGDVIRFDVGGRYRHYRADIARNAVLGEPGKKLAQYHRAIRVGLDRAIEMIKPGVRAADVFEASVETVRREGIPHYQRSHVGHGIGLDGYDAPNIAPSNSEVFEEGMVICVETPYYEMGFAGLQVEDTMVITKDGVDSFMLSSTELQIV</sequence>
<dbReference type="PANTHER" id="PTHR46112:SF3">
    <property type="entry name" value="AMINOPEPTIDASE YPDF"/>
    <property type="match status" value="1"/>
</dbReference>
<name>A0A1M5YBU3_9BRAD</name>
<evidence type="ECO:0000259" key="1">
    <source>
        <dbReference type="Pfam" id="PF00557"/>
    </source>
</evidence>